<sequence>MILRQRTLSVAALFQALLLFSTFDHTTNAFLVPATKAGSELHPASNACFTTMVACPLPHQRQDSTIHAIPHDIDSVLLTDLVATSSFHLSAVEVFDGSTIVDPVVVSSSFWSSLQRQILSVILGQFIASVVFGILVTLLAPQLVILRDTILEKFNNDESSTTNGNGNRNIDATSPKTFIKADSIVRPDPDFGKLLVCLLIDVIGSASEALPIVGELTDVVSAPVLGLILQKLYPGSSKFVFFFEFAEEILPLTDFIPFATICWAVDTYYPESTIAELFQLGDYNGSVVTAEEKANSLNASSERVGQDVDSNINR</sequence>
<organism evidence="3 4">
    <name type="scientific">Pseudo-nitzschia multistriata</name>
    <dbReference type="NCBI Taxonomy" id="183589"/>
    <lineage>
        <taxon>Eukaryota</taxon>
        <taxon>Sar</taxon>
        <taxon>Stramenopiles</taxon>
        <taxon>Ochrophyta</taxon>
        <taxon>Bacillariophyta</taxon>
        <taxon>Bacillariophyceae</taxon>
        <taxon>Bacillariophycidae</taxon>
        <taxon>Bacillariales</taxon>
        <taxon>Bacillariaceae</taxon>
        <taxon>Pseudo-nitzschia</taxon>
    </lineage>
</organism>
<protein>
    <recommendedName>
        <fullName evidence="5">CNNM transmembrane domain-containing protein</fullName>
    </recommendedName>
</protein>
<evidence type="ECO:0000256" key="2">
    <source>
        <dbReference type="SAM" id="SignalP"/>
    </source>
</evidence>
<feature type="transmembrane region" description="Helical" evidence="1">
    <location>
        <begin position="118"/>
        <end position="140"/>
    </location>
</feature>
<evidence type="ECO:0000256" key="1">
    <source>
        <dbReference type="SAM" id="Phobius"/>
    </source>
</evidence>
<dbReference type="Proteomes" id="UP000291116">
    <property type="component" value="Unassembled WGS sequence"/>
</dbReference>
<keyword evidence="1" id="KW-0812">Transmembrane</keyword>
<proteinExistence type="predicted"/>
<keyword evidence="2" id="KW-0732">Signal</keyword>
<reference evidence="3 4" key="1">
    <citation type="submission" date="2019-01" db="EMBL/GenBank/DDBJ databases">
        <authorList>
            <person name="Ferrante I. M."/>
        </authorList>
    </citation>
    <scope>NUCLEOTIDE SEQUENCE [LARGE SCALE GENOMIC DNA]</scope>
    <source>
        <strain evidence="3 4">B856</strain>
    </source>
</reference>
<gene>
    <name evidence="3" type="ORF">PSNMU_V1.4_AUG-EV-PASAV3_0014010</name>
</gene>
<evidence type="ECO:0008006" key="5">
    <source>
        <dbReference type="Google" id="ProtNLM"/>
    </source>
</evidence>
<feature type="signal peptide" evidence="2">
    <location>
        <begin position="1"/>
        <end position="29"/>
    </location>
</feature>
<keyword evidence="4" id="KW-1185">Reference proteome</keyword>
<evidence type="ECO:0000313" key="3">
    <source>
        <dbReference type="EMBL" id="VEU34689.1"/>
    </source>
</evidence>
<keyword evidence="1" id="KW-0472">Membrane</keyword>
<dbReference type="AlphaFoldDB" id="A0A448YY99"/>
<dbReference type="EMBL" id="CAACVS010000036">
    <property type="protein sequence ID" value="VEU34689.1"/>
    <property type="molecule type" value="Genomic_DNA"/>
</dbReference>
<evidence type="ECO:0000313" key="4">
    <source>
        <dbReference type="Proteomes" id="UP000291116"/>
    </source>
</evidence>
<accession>A0A448YY99</accession>
<keyword evidence="1" id="KW-1133">Transmembrane helix</keyword>
<dbReference type="OrthoDB" id="192262at2759"/>
<name>A0A448YY99_9STRA</name>
<feature type="chain" id="PRO_5019032918" description="CNNM transmembrane domain-containing protein" evidence="2">
    <location>
        <begin position="30"/>
        <end position="314"/>
    </location>
</feature>